<evidence type="ECO:0000313" key="7">
    <source>
        <dbReference type="EMBL" id="HIU91476.1"/>
    </source>
</evidence>
<proteinExistence type="inferred from homology"/>
<dbReference type="SMART" id="SM01266">
    <property type="entry name" value="Mac"/>
    <property type="match status" value="1"/>
</dbReference>
<organism evidence="7 8">
    <name type="scientific">Candidatus Fimimonas merdipullorum</name>
    <dbReference type="NCBI Taxonomy" id="2840822"/>
    <lineage>
        <taxon>Bacteria</taxon>
        <taxon>Pseudomonadati</taxon>
        <taxon>Myxococcota</taxon>
        <taxon>Myxococcia</taxon>
        <taxon>Myxococcales</taxon>
        <taxon>Cystobacterineae</taxon>
        <taxon>Myxococcaceae</taxon>
        <taxon>Myxococcaceae incertae sedis</taxon>
        <taxon>Candidatus Fimimonas</taxon>
    </lineage>
</organism>
<reference evidence="7" key="2">
    <citation type="journal article" date="2021" name="PeerJ">
        <title>Extensive microbial diversity within the chicken gut microbiome revealed by metagenomics and culture.</title>
        <authorList>
            <person name="Gilroy R."/>
            <person name="Ravi A."/>
            <person name="Getino M."/>
            <person name="Pursley I."/>
            <person name="Horton D.L."/>
            <person name="Alikhan N.F."/>
            <person name="Baker D."/>
            <person name="Gharbi K."/>
            <person name="Hall N."/>
            <person name="Watson M."/>
            <person name="Adriaenssens E.M."/>
            <person name="Foster-Nyarko E."/>
            <person name="Jarju S."/>
            <person name="Secka A."/>
            <person name="Antonio M."/>
            <person name="Oren A."/>
            <person name="Chaudhuri R.R."/>
            <person name="La Ragione R."/>
            <person name="Hildebrand F."/>
            <person name="Pallen M.J."/>
        </authorList>
    </citation>
    <scope>NUCLEOTIDE SEQUENCE</scope>
    <source>
        <strain evidence="7">ChiHjej12B11-7776</strain>
    </source>
</reference>
<dbReference type="Pfam" id="PF00132">
    <property type="entry name" value="Hexapep"/>
    <property type="match status" value="1"/>
</dbReference>
<dbReference type="EC" id="2.3.1.-" evidence="5"/>
<accession>A0A9D1MY82</accession>
<comment type="similarity">
    <text evidence="1 5">Belongs to the transferase hexapeptide repeat family.</text>
</comment>
<dbReference type="Gene3D" id="2.160.10.10">
    <property type="entry name" value="Hexapeptide repeat proteins"/>
    <property type="match status" value="1"/>
</dbReference>
<name>A0A9D1MY82_9BACT</name>
<dbReference type="GO" id="GO:0008870">
    <property type="term" value="F:galactoside O-acetyltransferase activity"/>
    <property type="evidence" value="ECO:0007669"/>
    <property type="project" value="TreeGrafter"/>
</dbReference>
<evidence type="ECO:0000256" key="1">
    <source>
        <dbReference type="ARBA" id="ARBA00007274"/>
    </source>
</evidence>
<comment type="caution">
    <text evidence="7">The sequence shown here is derived from an EMBL/GenBank/DDBJ whole genome shotgun (WGS) entry which is preliminary data.</text>
</comment>
<feature type="domain" description="Maltose/galactoside acetyltransferase" evidence="6">
    <location>
        <begin position="1"/>
        <end position="54"/>
    </location>
</feature>
<dbReference type="InterPro" id="IPR018357">
    <property type="entry name" value="Hexapep_transf_CS"/>
</dbReference>
<dbReference type="EMBL" id="DVOC01000101">
    <property type="protein sequence ID" value="HIU91476.1"/>
    <property type="molecule type" value="Genomic_DNA"/>
</dbReference>
<dbReference type="CDD" id="cd03357">
    <property type="entry name" value="LbH_MAT_GAT"/>
    <property type="match status" value="1"/>
</dbReference>
<keyword evidence="3" id="KW-0677">Repeat</keyword>
<dbReference type="PROSITE" id="PS00101">
    <property type="entry name" value="HEXAPEP_TRANSFERASES"/>
    <property type="match status" value="1"/>
</dbReference>
<dbReference type="PANTHER" id="PTHR43017">
    <property type="entry name" value="GALACTOSIDE O-ACETYLTRANSFERASE"/>
    <property type="match status" value="1"/>
</dbReference>
<evidence type="ECO:0000256" key="5">
    <source>
        <dbReference type="RuleBase" id="RU367021"/>
    </source>
</evidence>
<dbReference type="InterPro" id="IPR039369">
    <property type="entry name" value="LacA-like"/>
</dbReference>
<protein>
    <recommendedName>
        <fullName evidence="5">Acetyltransferase</fullName>
        <ecNumber evidence="5">2.3.1.-</ecNumber>
    </recommendedName>
</protein>
<dbReference type="InterPro" id="IPR024688">
    <property type="entry name" value="Mac_dom"/>
</dbReference>
<evidence type="ECO:0000256" key="4">
    <source>
        <dbReference type="ARBA" id="ARBA00023315"/>
    </source>
</evidence>
<evidence type="ECO:0000313" key="8">
    <source>
        <dbReference type="Proteomes" id="UP000886852"/>
    </source>
</evidence>
<dbReference type="Proteomes" id="UP000886852">
    <property type="component" value="Unassembled WGS sequence"/>
</dbReference>
<keyword evidence="4 5" id="KW-0012">Acyltransferase</keyword>
<sequence length="209" mass="23651">MLAGKLYTCITEEKQLADMRVRKNQFLDRFNDTAFEDFDTRRRLVEEIFEKTGRNCVVNKPFYCDYGCNISVGDNFYANYDCVILDVNKVEIGDNVFLAPRVCIYTAGHPTDSEVRNMQLEYGYPVKIGDNVWIGGNAVINPGVTIGSDVVIGSGSVVTHDVPSGVIAAGNPCKVIRSITREERLEWQRRAKEFFEETGIDKEEFLKLL</sequence>
<dbReference type="PANTHER" id="PTHR43017:SF1">
    <property type="entry name" value="ACETYLTRANSFERASE YJL218W-RELATED"/>
    <property type="match status" value="1"/>
</dbReference>
<dbReference type="InterPro" id="IPR001451">
    <property type="entry name" value="Hexapep"/>
</dbReference>
<reference evidence="7" key="1">
    <citation type="submission" date="2020-10" db="EMBL/GenBank/DDBJ databases">
        <authorList>
            <person name="Gilroy R."/>
        </authorList>
    </citation>
    <scope>NUCLEOTIDE SEQUENCE</scope>
    <source>
        <strain evidence="7">ChiHjej12B11-7776</strain>
    </source>
</reference>
<dbReference type="AlphaFoldDB" id="A0A9D1MY82"/>
<dbReference type="FunFam" id="2.160.10.10:FF:000008">
    <property type="entry name" value="Maltose O-acetyltransferase"/>
    <property type="match status" value="1"/>
</dbReference>
<evidence type="ECO:0000256" key="3">
    <source>
        <dbReference type="ARBA" id="ARBA00022737"/>
    </source>
</evidence>
<dbReference type="Pfam" id="PF12464">
    <property type="entry name" value="Mac"/>
    <property type="match status" value="1"/>
</dbReference>
<evidence type="ECO:0000259" key="6">
    <source>
        <dbReference type="SMART" id="SM01266"/>
    </source>
</evidence>
<evidence type="ECO:0000256" key="2">
    <source>
        <dbReference type="ARBA" id="ARBA00022679"/>
    </source>
</evidence>
<dbReference type="SUPFAM" id="SSF51161">
    <property type="entry name" value="Trimeric LpxA-like enzymes"/>
    <property type="match status" value="1"/>
</dbReference>
<dbReference type="InterPro" id="IPR011004">
    <property type="entry name" value="Trimer_LpxA-like_sf"/>
</dbReference>
<gene>
    <name evidence="7" type="ORF">IAC72_05660</name>
</gene>
<keyword evidence="2 5" id="KW-0808">Transferase</keyword>